<sequence length="887" mass="94907">MIRHELRQLHELAGKPTGTRLESHSTSSGHSVGRSTLLAVLSGDDTKGLRWATVEAFVDACASYAKAKGQALPPTRLDKLAWRTRFDQAYPAERSDLSQSWPRRVGIVPPLAGCFQTRAMPDSILAVAGGRGAAVLDSSATQVLSGLGGVGKTQIAVYLAEELWRRNQVDLLVWISATSRQAILAGYAHAAADLALTGANGADAERDAARFHAWLASTDRRWLIVLDDLANTADLQRLWPPVRPNGRTVVTTRLRGSALEGADRHLIQVGTFMVEEAELYLNNRLRDHLQLADDVAGVATDLGLLPLALAQAAAFIVDEQLSCSQYRRRLAAYRARLDDLVPDASGPTGLPDDYARTVAATLSLSIDVAQIARPARLARPLLELASVLDPAGIPTEVFTTTAARNWLCYRRGRGDTLDDDLNAMVIQSGLRSLHRLNLLTVDSDAGIVAVHALVQRVIREPFTDEHLADVAWAAADALDEAWPEVERDSGAAQRLRSNATVLYRHGHDALLQPDAHPVLGRANRSLGESGDLAGALQATRQLLADQLRVLGPSHPNTQASRGNAAYWQGAVGDLAGAAASLEELLSELTVVLGHDHVYTLTTRGNLAHLRGEAGDPAGAAAAIEQLVPDLIRVLGPDDPRTLSARGNLAHWRGEAGDVIAAATATEELIADLIRVLGPDHPDTLVMRSNLAAWHTRAGNPAGAGAINDEVLVDCVEVLGPDHPRTLLSRSNLAAVRGELGDPAGAANAIQELLLDLVRVLGKDHPDTLAARNQLASWRREAGDRAGAATALQHLLTDRIRVLGPDHPDTLATRSNLANVRGEFGDLVGAVKELKELIGDVLRVLGPDHLDTLTIRGHLARWRNEAGDRAGAAALDPSFAHGFDRCVS</sequence>
<evidence type="ECO:0000256" key="1">
    <source>
        <dbReference type="SAM" id="MobiDB-lite"/>
    </source>
</evidence>
<dbReference type="PANTHER" id="PTHR46082">
    <property type="entry name" value="ATP/GTP-BINDING PROTEIN-RELATED"/>
    <property type="match status" value="1"/>
</dbReference>
<reference evidence="3 4" key="2">
    <citation type="submission" date="2020-03" db="EMBL/GenBank/DDBJ databases">
        <authorList>
            <person name="Ichikawa N."/>
            <person name="Kimura A."/>
            <person name="Kitahashi Y."/>
            <person name="Uohara A."/>
        </authorList>
    </citation>
    <scope>NUCLEOTIDE SEQUENCE [LARGE SCALE GENOMIC DNA]</scope>
    <source>
        <strain evidence="3 4">NBRC 105367</strain>
    </source>
</reference>
<dbReference type="Pfam" id="PF00931">
    <property type="entry name" value="NB-ARC"/>
    <property type="match status" value="1"/>
</dbReference>
<dbReference type="InterPro" id="IPR027417">
    <property type="entry name" value="P-loop_NTPase"/>
</dbReference>
<dbReference type="Gene3D" id="3.40.50.300">
    <property type="entry name" value="P-loop containing nucleotide triphosphate hydrolases"/>
    <property type="match status" value="1"/>
</dbReference>
<reference evidence="3 4" key="1">
    <citation type="submission" date="2020-03" db="EMBL/GenBank/DDBJ databases">
        <title>Whole genome shotgun sequence of Phytohabitans suffuscus NBRC 105367.</title>
        <authorList>
            <person name="Komaki H."/>
            <person name="Tamura T."/>
        </authorList>
    </citation>
    <scope>NUCLEOTIDE SEQUENCE [LARGE SCALE GENOMIC DNA]</scope>
    <source>
        <strain evidence="3 4">NBRC 105367</strain>
    </source>
</reference>
<dbReference type="PANTHER" id="PTHR46082:SF6">
    <property type="entry name" value="AAA+ ATPASE DOMAIN-CONTAINING PROTEIN-RELATED"/>
    <property type="match status" value="1"/>
</dbReference>
<organism evidence="3 4">
    <name type="scientific">Phytohabitans suffuscus</name>
    <dbReference type="NCBI Taxonomy" id="624315"/>
    <lineage>
        <taxon>Bacteria</taxon>
        <taxon>Bacillati</taxon>
        <taxon>Actinomycetota</taxon>
        <taxon>Actinomycetes</taxon>
        <taxon>Micromonosporales</taxon>
        <taxon>Micromonosporaceae</taxon>
    </lineage>
</organism>
<dbReference type="Gene3D" id="1.25.40.10">
    <property type="entry name" value="Tetratricopeptide repeat domain"/>
    <property type="match status" value="2"/>
</dbReference>
<feature type="region of interest" description="Disordered" evidence="1">
    <location>
        <begin position="12"/>
        <end position="31"/>
    </location>
</feature>
<feature type="domain" description="NB-ARC" evidence="2">
    <location>
        <begin position="143"/>
        <end position="269"/>
    </location>
</feature>
<dbReference type="AlphaFoldDB" id="A0A6F8YSS0"/>
<dbReference type="InterPro" id="IPR011990">
    <property type="entry name" value="TPR-like_helical_dom_sf"/>
</dbReference>
<evidence type="ECO:0000313" key="3">
    <source>
        <dbReference type="EMBL" id="BCB88881.1"/>
    </source>
</evidence>
<dbReference type="KEGG" id="psuu:Psuf_061940"/>
<accession>A0A6F8YSS0</accession>
<gene>
    <name evidence="3" type="ORF">Psuf_061940</name>
</gene>
<dbReference type="InterPro" id="IPR002182">
    <property type="entry name" value="NB-ARC"/>
</dbReference>
<dbReference type="InterPro" id="IPR053137">
    <property type="entry name" value="NLR-like"/>
</dbReference>
<dbReference type="SUPFAM" id="SSF48452">
    <property type="entry name" value="TPR-like"/>
    <property type="match status" value="3"/>
</dbReference>
<dbReference type="Proteomes" id="UP000503011">
    <property type="component" value="Chromosome"/>
</dbReference>
<dbReference type="GO" id="GO:0043531">
    <property type="term" value="F:ADP binding"/>
    <property type="evidence" value="ECO:0007669"/>
    <property type="project" value="InterPro"/>
</dbReference>
<protein>
    <submittedName>
        <fullName evidence="3">Tetratricopeptide repeat protein</fullName>
    </submittedName>
</protein>
<keyword evidence="4" id="KW-1185">Reference proteome</keyword>
<proteinExistence type="predicted"/>
<dbReference type="RefSeq" id="WP_173160516.1">
    <property type="nucleotide sequence ID" value="NZ_AP022871.1"/>
</dbReference>
<dbReference type="EMBL" id="AP022871">
    <property type="protein sequence ID" value="BCB88881.1"/>
    <property type="molecule type" value="Genomic_DNA"/>
</dbReference>
<dbReference type="SUPFAM" id="SSF52540">
    <property type="entry name" value="P-loop containing nucleoside triphosphate hydrolases"/>
    <property type="match status" value="1"/>
</dbReference>
<evidence type="ECO:0000259" key="2">
    <source>
        <dbReference type="Pfam" id="PF00931"/>
    </source>
</evidence>
<dbReference type="Pfam" id="PF13374">
    <property type="entry name" value="TPR_10"/>
    <property type="match status" value="4"/>
</dbReference>
<name>A0A6F8YSS0_9ACTN</name>
<evidence type="ECO:0000313" key="4">
    <source>
        <dbReference type="Proteomes" id="UP000503011"/>
    </source>
</evidence>